<accession>A0A8X6U7R6</accession>
<comment type="caution">
    <text evidence="1">The sequence shown here is derived from an EMBL/GenBank/DDBJ whole genome shotgun (WGS) entry which is preliminary data.</text>
</comment>
<protein>
    <submittedName>
        <fullName evidence="1">Uncharacterized protein</fullName>
    </submittedName>
</protein>
<gene>
    <name evidence="1" type="primary">UY3_05943</name>
    <name evidence="1" type="ORF">NPIL_582491</name>
</gene>
<organism evidence="1 2">
    <name type="scientific">Nephila pilipes</name>
    <name type="common">Giant wood spider</name>
    <name type="synonym">Nephila maculata</name>
    <dbReference type="NCBI Taxonomy" id="299642"/>
    <lineage>
        <taxon>Eukaryota</taxon>
        <taxon>Metazoa</taxon>
        <taxon>Ecdysozoa</taxon>
        <taxon>Arthropoda</taxon>
        <taxon>Chelicerata</taxon>
        <taxon>Arachnida</taxon>
        <taxon>Araneae</taxon>
        <taxon>Araneomorphae</taxon>
        <taxon>Entelegynae</taxon>
        <taxon>Araneoidea</taxon>
        <taxon>Nephilidae</taxon>
        <taxon>Nephila</taxon>
    </lineage>
</organism>
<name>A0A8X6U7R6_NEPPI</name>
<proteinExistence type="predicted"/>
<sequence>MVLTKKSGEVFIIDFTVTFEDRLKSLASARQGKIDMYLPIVEHLRREGNTAHVDAIVVSSFGSWDPENDDALAQMGVSKKYARLMKLICSDTIRWGRDIYIQHLTGKK</sequence>
<reference evidence="1" key="1">
    <citation type="submission" date="2020-08" db="EMBL/GenBank/DDBJ databases">
        <title>Multicomponent nature underlies the extraordinary mechanical properties of spider dragline silk.</title>
        <authorList>
            <person name="Kono N."/>
            <person name="Nakamura H."/>
            <person name="Mori M."/>
            <person name="Yoshida Y."/>
            <person name="Ohtoshi R."/>
            <person name="Malay A.D."/>
            <person name="Moran D.A.P."/>
            <person name="Tomita M."/>
            <person name="Numata K."/>
            <person name="Arakawa K."/>
        </authorList>
    </citation>
    <scope>NUCLEOTIDE SEQUENCE</scope>
</reference>
<dbReference type="Proteomes" id="UP000887013">
    <property type="component" value="Unassembled WGS sequence"/>
</dbReference>
<dbReference type="OrthoDB" id="6432781at2759"/>
<dbReference type="EMBL" id="BMAW01024870">
    <property type="protein sequence ID" value="GFT89900.1"/>
    <property type="molecule type" value="Genomic_DNA"/>
</dbReference>
<dbReference type="AlphaFoldDB" id="A0A8X6U7R6"/>
<keyword evidence="2" id="KW-1185">Reference proteome</keyword>
<evidence type="ECO:0000313" key="2">
    <source>
        <dbReference type="Proteomes" id="UP000887013"/>
    </source>
</evidence>
<evidence type="ECO:0000313" key="1">
    <source>
        <dbReference type="EMBL" id="GFT89900.1"/>
    </source>
</evidence>